<protein>
    <recommendedName>
        <fullName evidence="2">F5/8 type C domain-containing protein</fullName>
    </recommendedName>
</protein>
<gene>
    <name evidence="1" type="ORF">PANT1444_LOCUS22004</name>
</gene>
<name>A0A7S0I6E7_9EUKA</name>
<dbReference type="AlphaFoldDB" id="A0A7S0I6E7"/>
<reference evidence="1" key="1">
    <citation type="submission" date="2021-01" db="EMBL/GenBank/DDBJ databases">
        <authorList>
            <person name="Corre E."/>
            <person name="Pelletier E."/>
            <person name="Niang G."/>
            <person name="Scheremetjew M."/>
            <person name="Finn R."/>
            <person name="Kale V."/>
            <person name="Holt S."/>
            <person name="Cochrane G."/>
            <person name="Meng A."/>
            <person name="Brown T."/>
            <person name="Cohen L."/>
        </authorList>
    </citation>
    <scope>NUCLEOTIDE SEQUENCE</scope>
    <source>
        <strain evidence="1">CCMP1374</strain>
    </source>
</reference>
<accession>A0A7S0I6E7</accession>
<evidence type="ECO:0008006" key="2">
    <source>
        <dbReference type="Google" id="ProtNLM"/>
    </source>
</evidence>
<sequence length="103" mass="11910">MIEPRNKRGEHELCRWSLAGSNDGEEWVELHAGAWGLQQDPFYSSPVSGVCTAHRYFRFKTLGSAAAGAGFEWWERLLFTRVEFYGTLFSASTHKRSLRRRKE</sequence>
<proteinExistence type="predicted"/>
<dbReference type="EMBL" id="HBEP01038803">
    <property type="protein sequence ID" value="CAD8512347.1"/>
    <property type="molecule type" value="Transcribed_RNA"/>
</dbReference>
<organism evidence="1">
    <name type="scientific">Phaeocystis antarctica</name>
    <dbReference type="NCBI Taxonomy" id="33657"/>
    <lineage>
        <taxon>Eukaryota</taxon>
        <taxon>Haptista</taxon>
        <taxon>Haptophyta</taxon>
        <taxon>Prymnesiophyceae</taxon>
        <taxon>Phaeocystales</taxon>
        <taxon>Phaeocystaceae</taxon>
        <taxon>Phaeocystis</taxon>
    </lineage>
</organism>
<evidence type="ECO:0000313" key="1">
    <source>
        <dbReference type="EMBL" id="CAD8512347.1"/>
    </source>
</evidence>